<evidence type="ECO:0000259" key="1">
    <source>
        <dbReference type="Pfam" id="PF11695"/>
    </source>
</evidence>
<protein>
    <submittedName>
        <fullName evidence="2">Uncharacterized protein DUF3291</fullName>
    </submittedName>
</protein>
<gene>
    <name evidence="2" type="ORF">C8N35_10523</name>
</gene>
<dbReference type="AlphaFoldDB" id="A0A2T5V8E7"/>
<dbReference type="Pfam" id="PF11695">
    <property type="entry name" value="DUF3291"/>
    <property type="match status" value="1"/>
</dbReference>
<organism evidence="2 3">
    <name type="scientific">Breoghania corrubedonensis</name>
    <dbReference type="NCBI Taxonomy" id="665038"/>
    <lineage>
        <taxon>Bacteria</taxon>
        <taxon>Pseudomonadati</taxon>
        <taxon>Pseudomonadota</taxon>
        <taxon>Alphaproteobacteria</taxon>
        <taxon>Hyphomicrobiales</taxon>
        <taxon>Stappiaceae</taxon>
        <taxon>Breoghania</taxon>
    </lineage>
</organism>
<dbReference type="OrthoDB" id="2376237at2"/>
<evidence type="ECO:0000313" key="2">
    <source>
        <dbReference type="EMBL" id="PTW60023.1"/>
    </source>
</evidence>
<dbReference type="InterPro" id="IPR021708">
    <property type="entry name" value="DUF3291"/>
</dbReference>
<comment type="caution">
    <text evidence="2">The sequence shown here is derived from an EMBL/GenBank/DDBJ whole genome shotgun (WGS) entry which is preliminary data.</text>
</comment>
<name>A0A2T5V8E7_9HYPH</name>
<accession>A0A2T5V8E7</accession>
<dbReference type="EMBL" id="QAYG01000005">
    <property type="protein sequence ID" value="PTW60023.1"/>
    <property type="molecule type" value="Genomic_DNA"/>
</dbReference>
<proteinExistence type="predicted"/>
<keyword evidence="3" id="KW-1185">Reference proteome</keyword>
<dbReference type="RefSeq" id="WP_107990333.1">
    <property type="nucleotide sequence ID" value="NZ_QAYG01000005.1"/>
</dbReference>
<dbReference type="Proteomes" id="UP000244081">
    <property type="component" value="Unassembled WGS sequence"/>
</dbReference>
<sequence>MHQRLALYTFGQFRLPSEHPANDGFHALNDPTFAAAEAAEGFIARSGYEDEPGPACWGEQVYPRFYRDRGDGWAPATLSLWRDAESVTAYVYSGLHSEAMRHAREWFDKPAWPPLVLWWVAADHSPDWAEAVARHEHLADHGPTPRAFTLKMLFDATGRPATTDRDRIRNLIAHNSAAKTKKPA</sequence>
<reference evidence="2 3" key="1">
    <citation type="submission" date="2018-04" db="EMBL/GenBank/DDBJ databases">
        <title>Genomic Encyclopedia of Archaeal and Bacterial Type Strains, Phase II (KMG-II): from individual species to whole genera.</title>
        <authorList>
            <person name="Goeker M."/>
        </authorList>
    </citation>
    <scope>NUCLEOTIDE SEQUENCE [LARGE SCALE GENOMIC DNA]</scope>
    <source>
        <strain evidence="2 3">DSM 23382</strain>
    </source>
</reference>
<evidence type="ECO:0000313" key="3">
    <source>
        <dbReference type="Proteomes" id="UP000244081"/>
    </source>
</evidence>
<dbReference type="InterPro" id="IPR011008">
    <property type="entry name" value="Dimeric_a/b-barrel"/>
</dbReference>
<dbReference type="SUPFAM" id="SSF54909">
    <property type="entry name" value="Dimeric alpha+beta barrel"/>
    <property type="match status" value="1"/>
</dbReference>
<feature type="domain" description="DUF3291" evidence="1">
    <location>
        <begin position="5"/>
        <end position="151"/>
    </location>
</feature>